<name>M2ZIU3_9NOCA</name>
<comment type="caution">
    <text evidence="1">The sequence shown here is derived from an EMBL/GenBank/DDBJ whole genome shotgun (WGS) entry which is preliminary data.</text>
</comment>
<reference evidence="1 2" key="1">
    <citation type="journal article" date="2013" name="Genome Announc.">
        <title>Draft Genome Sequence of Rhodococcus ruber Strain BKS 20-38.</title>
        <authorList>
            <person name="Bala M."/>
            <person name="Kumar S."/>
            <person name="Raghava G.P."/>
            <person name="Mayilraj S."/>
        </authorList>
    </citation>
    <scope>NUCLEOTIDE SEQUENCE [LARGE SCALE GENOMIC DNA]</scope>
    <source>
        <strain evidence="1 2">BKS 20-38</strain>
    </source>
</reference>
<dbReference type="EMBL" id="AOEX01000013">
    <property type="protein sequence ID" value="EME67227.1"/>
    <property type="molecule type" value="Genomic_DNA"/>
</dbReference>
<proteinExistence type="predicted"/>
<dbReference type="AlphaFoldDB" id="M2ZIU3"/>
<sequence>MDHGEMEMAPAGIALAEGGPDRDGLEMDVLHLRLGPVLAHWPAGLVLRCSLQGDVVVAARVSLVDPEYADDAASGDWAESGAALYVARECDHITDLLALTGWVQAAQMSRQVRDLLIHEGTVDRARPRLATLHGKVARSRVVRWSLRDLLPVTLDELERYRLPSALAGDTYDRLLRRIRFAQDVAAGAVPDREVQRALPRVVEALPELVTGLEVATVRLVVASLGIVTAPTEERRGHG</sequence>
<evidence type="ECO:0000313" key="1">
    <source>
        <dbReference type="EMBL" id="EME67227.1"/>
    </source>
</evidence>
<accession>M2ZIU3</accession>
<organism evidence="1 2">
    <name type="scientific">Rhodococcus ruber BKS 20-38</name>
    <dbReference type="NCBI Taxonomy" id="1278076"/>
    <lineage>
        <taxon>Bacteria</taxon>
        <taxon>Bacillati</taxon>
        <taxon>Actinomycetota</taxon>
        <taxon>Actinomycetes</taxon>
        <taxon>Mycobacteriales</taxon>
        <taxon>Nocardiaceae</taxon>
        <taxon>Rhodococcus</taxon>
    </lineage>
</organism>
<dbReference type="PATRIC" id="fig|1278076.4.peg.263"/>
<protein>
    <submittedName>
        <fullName evidence="1">Uncharacterized protein</fullName>
    </submittedName>
</protein>
<dbReference type="Proteomes" id="UP000011731">
    <property type="component" value="Unassembled WGS sequence"/>
</dbReference>
<gene>
    <name evidence="1" type="ORF">G352_01272</name>
</gene>
<keyword evidence="2" id="KW-1185">Reference proteome</keyword>
<evidence type="ECO:0000313" key="2">
    <source>
        <dbReference type="Proteomes" id="UP000011731"/>
    </source>
</evidence>